<dbReference type="Gene3D" id="3.40.50.1400">
    <property type="match status" value="1"/>
</dbReference>
<dbReference type="AlphaFoldDB" id="A0A2T5RLI2"/>
<dbReference type="Pfam" id="PF01903">
    <property type="entry name" value="CbiX"/>
    <property type="match status" value="1"/>
</dbReference>
<organism evidence="4 5">
    <name type="scientific">Halanaerobium saccharolyticum</name>
    <dbReference type="NCBI Taxonomy" id="43595"/>
    <lineage>
        <taxon>Bacteria</taxon>
        <taxon>Bacillati</taxon>
        <taxon>Bacillota</taxon>
        <taxon>Clostridia</taxon>
        <taxon>Halanaerobiales</taxon>
        <taxon>Halanaerobiaceae</taxon>
        <taxon>Halanaerobium</taxon>
    </lineage>
</organism>
<evidence type="ECO:0000256" key="1">
    <source>
        <dbReference type="ARBA" id="ARBA00022723"/>
    </source>
</evidence>
<evidence type="ECO:0000313" key="5">
    <source>
        <dbReference type="Proteomes" id="UP000244089"/>
    </source>
</evidence>
<dbReference type="InterPro" id="IPR050963">
    <property type="entry name" value="Sirohydro_Cobaltochel/CbiX"/>
</dbReference>
<sequence length="142" mass="16159">MGKALVIVCHGSKSKKSSQEIKSLLAKIKKINQNIAREKGEVPDDRTNKENYFEIAAAFLEFADPQLEKTVQSLYQNGIKNLDILPLFIFAGYHLCQDLPQRLEKLEVELTGLNYKILNHPAHYDDFASYIFDKALSEISKT</sequence>
<evidence type="ECO:0000256" key="3">
    <source>
        <dbReference type="SAM" id="Coils"/>
    </source>
</evidence>
<dbReference type="PANTHER" id="PTHR33542:SF3">
    <property type="entry name" value="SIROHYDROCHLORIN FERROCHELATASE, CHLOROPLASTIC"/>
    <property type="match status" value="1"/>
</dbReference>
<dbReference type="PANTHER" id="PTHR33542">
    <property type="entry name" value="SIROHYDROCHLORIN FERROCHELATASE, CHLOROPLASTIC"/>
    <property type="match status" value="1"/>
</dbReference>
<accession>A0A2T5RLI2</accession>
<dbReference type="RefSeq" id="WP_108139139.1">
    <property type="nucleotide sequence ID" value="NZ_QAXS01000008.1"/>
</dbReference>
<dbReference type="OrthoDB" id="9797895at2"/>
<comment type="caution">
    <text evidence="4">The sequence shown here is derived from an EMBL/GenBank/DDBJ whole genome shotgun (WGS) entry which is preliminary data.</text>
</comment>
<reference evidence="4 5" key="1">
    <citation type="submission" date="2018-04" db="EMBL/GenBank/DDBJ databases">
        <title>Subsurface microbial communities from deep shales in Ohio and West Virginia, USA.</title>
        <authorList>
            <person name="Wrighton K."/>
        </authorList>
    </citation>
    <scope>NUCLEOTIDE SEQUENCE [LARGE SCALE GENOMIC DNA]</scope>
    <source>
        <strain evidence="4 5">WC1</strain>
    </source>
</reference>
<dbReference type="InterPro" id="IPR002762">
    <property type="entry name" value="CbiX-like"/>
</dbReference>
<evidence type="ECO:0000256" key="2">
    <source>
        <dbReference type="ARBA" id="ARBA00023239"/>
    </source>
</evidence>
<keyword evidence="1" id="KW-0479">Metal-binding</keyword>
<dbReference type="GO" id="GO:0016829">
    <property type="term" value="F:lyase activity"/>
    <property type="evidence" value="ECO:0007669"/>
    <property type="project" value="UniProtKB-KW"/>
</dbReference>
<dbReference type="GO" id="GO:0046872">
    <property type="term" value="F:metal ion binding"/>
    <property type="evidence" value="ECO:0007669"/>
    <property type="project" value="UniProtKB-KW"/>
</dbReference>
<keyword evidence="2" id="KW-0456">Lyase</keyword>
<dbReference type="SUPFAM" id="SSF53800">
    <property type="entry name" value="Chelatase"/>
    <property type="match status" value="1"/>
</dbReference>
<dbReference type="CDD" id="cd03416">
    <property type="entry name" value="CbiX_SirB_N"/>
    <property type="match status" value="1"/>
</dbReference>
<name>A0A2T5RLI2_9FIRM</name>
<dbReference type="Proteomes" id="UP000244089">
    <property type="component" value="Unassembled WGS sequence"/>
</dbReference>
<evidence type="ECO:0000313" key="4">
    <source>
        <dbReference type="EMBL" id="PTW00112.1"/>
    </source>
</evidence>
<dbReference type="EMBL" id="QAXS01000008">
    <property type="protein sequence ID" value="PTW00112.1"/>
    <property type="molecule type" value="Genomic_DNA"/>
</dbReference>
<proteinExistence type="predicted"/>
<gene>
    <name evidence="4" type="ORF">C8C76_1084</name>
</gene>
<feature type="coiled-coil region" evidence="3">
    <location>
        <begin position="14"/>
        <end position="41"/>
    </location>
</feature>
<keyword evidence="3" id="KW-0175">Coiled coil</keyword>
<protein>
    <submittedName>
        <fullName evidence="4">CbiX protein</fullName>
    </submittedName>
</protein>